<name>A0A328E9K3_9ASTE</name>
<evidence type="ECO:0000313" key="1">
    <source>
        <dbReference type="EMBL" id="RAL54644.1"/>
    </source>
</evidence>
<proteinExistence type="predicted"/>
<sequence>MEVVQILDKTDSLLHSSAIPKSDFYHGKVLTQIFEVATSIMESKFVRIPPNEKRMLGEMIQDSSLLYFDSMFSLHWRKSLKVEMILLRHLPVSSLILKKLVALLLSYKASYKLVGKLGVIFLA</sequence>
<accession>A0A328E9K3</accession>
<evidence type="ECO:0000313" key="2">
    <source>
        <dbReference type="Proteomes" id="UP000249390"/>
    </source>
</evidence>
<comment type="caution">
    <text evidence="1">The sequence shown here is derived from an EMBL/GenBank/DDBJ whole genome shotgun (WGS) entry which is preliminary data.</text>
</comment>
<dbReference type="EMBL" id="NQVE01000009">
    <property type="protein sequence ID" value="RAL54644.1"/>
    <property type="molecule type" value="Genomic_DNA"/>
</dbReference>
<protein>
    <submittedName>
        <fullName evidence="1">Uncharacterized protein</fullName>
    </submittedName>
</protein>
<gene>
    <name evidence="1" type="ORF">DM860_001772</name>
</gene>
<dbReference type="Proteomes" id="UP000249390">
    <property type="component" value="Unassembled WGS sequence"/>
</dbReference>
<organism evidence="1 2">
    <name type="scientific">Cuscuta australis</name>
    <dbReference type="NCBI Taxonomy" id="267555"/>
    <lineage>
        <taxon>Eukaryota</taxon>
        <taxon>Viridiplantae</taxon>
        <taxon>Streptophyta</taxon>
        <taxon>Embryophyta</taxon>
        <taxon>Tracheophyta</taxon>
        <taxon>Spermatophyta</taxon>
        <taxon>Magnoliopsida</taxon>
        <taxon>eudicotyledons</taxon>
        <taxon>Gunneridae</taxon>
        <taxon>Pentapetalae</taxon>
        <taxon>asterids</taxon>
        <taxon>lamiids</taxon>
        <taxon>Solanales</taxon>
        <taxon>Convolvulaceae</taxon>
        <taxon>Cuscuteae</taxon>
        <taxon>Cuscuta</taxon>
        <taxon>Cuscuta subgen. Grammica</taxon>
        <taxon>Cuscuta sect. Cleistogrammica</taxon>
    </lineage>
</organism>
<dbReference type="AlphaFoldDB" id="A0A328E9K3"/>
<keyword evidence="2" id="KW-1185">Reference proteome</keyword>
<reference evidence="1 2" key="1">
    <citation type="submission" date="2018-06" db="EMBL/GenBank/DDBJ databases">
        <title>The Genome of Cuscuta australis (Dodder) Provides Insight into the Evolution of Plant Parasitism.</title>
        <authorList>
            <person name="Liu H."/>
        </authorList>
    </citation>
    <scope>NUCLEOTIDE SEQUENCE [LARGE SCALE GENOMIC DNA]</scope>
    <source>
        <strain evidence="2">cv. Yunnan</strain>
        <tissue evidence="1">Vines</tissue>
    </source>
</reference>